<evidence type="ECO:0000313" key="11">
    <source>
        <dbReference type="EMBL" id="SHK00288.1"/>
    </source>
</evidence>
<evidence type="ECO:0000256" key="9">
    <source>
        <dbReference type="SAM" id="MobiDB-lite"/>
    </source>
</evidence>
<dbReference type="EC" id="3.1.13.1" evidence="8"/>
<dbReference type="InterPro" id="IPR013223">
    <property type="entry name" value="RNase_B_OB_dom"/>
</dbReference>
<protein>
    <recommendedName>
        <fullName evidence="8">Ribonuclease R</fullName>
        <shortName evidence="8">RNase R</shortName>
        <ecNumber evidence="8">3.1.13.1</ecNumber>
    </recommendedName>
</protein>
<evidence type="ECO:0000259" key="10">
    <source>
        <dbReference type="PROSITE" id="PS50126"/>
    </source>
</evidence>
<dbReference type="EMBL" id="FRAA01000002">
    <property type="protein sequence ID" value="SHK00288.1"/>
    <property type="molecule type" value="Genomic_DNA"/>
</dbReference>
<dbReference type="Gene3D" id="2.40.50.140">
    <property type="entry name" value="Nucleic acid-binding proteins"/>
    <property type="match status" value="2"/>
</dbReference>
<evidence type="ECO:0000256" key="5">
    <source>
        <dbReference type="ARBA" id="ARBA00022801"/>
    </source>
</evidence>
<dbReference type="InterPro" id="IPR040476">
    <property type="entry name" value="CSD2"/>
</dbReference>
<evidence type="ECO:0000256" key="2">
    <source>
        <dbReference type="ARBA" id="ARBA00004496"/>
    </source>
</evidence>
<dbReference type="NCBIfam" id="TIGR02063">
    <property type="entry name" value="RNase_R"/>
    <property type="match status" value="1"/>
</dbReference>
<dbReference type="SMART" id="SM00316">
    <property type="entry name" value="S1"/>
    <property type="match status" value="1"/>
</dbReference>
<dbReference type="Pfam" id="PF00773">
    <property type="entry name" value="RNB"/>
    <property type="match status" value="1"/>
</dbReference>
<dbReference type="Pfam" id="PF17876">
    <property type="entry name" value="CSD2"/>
    <property type="match status" value="1"/>
</dbReference>
<feature type="domain" description="S1 motif" evidence="10">
    <location>
        <begin position="644"/>
        <end position="725"/>
    </location>
</feature>
<dbReference type="RefSeq" id="WP_073121461.1">
    <property type="nucleotide sequence ID" value="NZ_FRAA01000002.1"/>
</dbReference>
<dbReference type="GO" id="GO:0006402">
    <property type="term" value="P:mRNA catabolic process"/>
    <property type="evidence" value="ECO:0007669"/>
    <property type="project" value="TreeGrafter"/>
</dbReference>
<keyword evidence="4 8" id="KW-0540">Nuclease</keyword>
<dbReference type="GO" id="GO:0003723">
    <property type="term" value="F:RNA binding"/>
    <property type="evidence" value="ECO:0007669"/>
    <property type="project" value="UniProtKB-UniRule"/>
</dbReference>
<keyword evidence="5 8" id="KW-0378">Hydrolase</keyword>
<dbReference type="SUPFAM" id="SSF50249">
    <property type="entry name" value="Nucleic acid-binding proteins"/>
    <property type="match status" value="4"/>
</dbReference>
<dbReference type="AlphaFoldDB" id="A0A1M6NXC5"/>
<dbReference type="InterPro" id="IPR022966">
    <property type="entry name" value="RNase_II/R_CS"/>
</dbReference>
<organism evidence="11 12">
    <name type="scientific">Reichenbachiella agariperforans</name>
    <dbReference type="NCBI Taxonomy" id="156994"/>
    <lineage>
        <taxon>Bacteria</taxon>
        <taxon>Pseudomonadati</taxon>
        <taxon>Bacteroidota</taxon>
        <taxon>Cytophagia</taxon>
        <taxon>Cytophagales</taxon>
        <taxon>Reichenbachiellaceae</taxon>
        <taxon>Reichenbachiella</taxon>
    </lineage>
</organism>
<dbReference type="GO" id="GO:0008859">
    <property type="term" value="F:exoribonuclease II activity"/>
    <property type="evidence" value="ECO:0007669"/>
    <property type="project" value="UniProtKB-UniRule"/>
</dbReference>
<comment type="function">
    <text evidence="8">3'-5' exoribonuclease that releases 5'-nucleoside monophosphates and is involved in maturation of structured RNAs.</text>
</comment>
<dbReference type="STRING" id="156994.SAMN04488028_102452"/>
<dbReference type="PROSITE" id="PS50126">
    <property type="entry name" value="S1"/>
    <property type="match status" value="1"/>
</dbReference>
<dbReference type="PROSITE" id="PS01175">
    <property type="entry name" value="RIBONUCLEASE_II"/>
    <property type="match status" value="1"/>
</dbReference>
<sequence length="729" mass="83126">MAKKKKSLRKSSPNGRNPNVPAIRRTIQELFEAQGDNSLSVKQIFAKAGIRDKNSRRETMTFLLELEHEGLLKQLQNGHFVNTDPASAAASSGLVGRVDHVNKRFAYVVLDNDTDEEIDDVWVKSEDLMNAIDGDRVEIKFKRGASRGSKPEGKVIKIIERARNEFVGKIEVLPKYAFVVPDNRKIYVDIFVYPEKIGKAKTDDKVLVKIKEWHGGKAKNPVGLVTKVLGKAGENEAEIHSIMAEFELPFEFPKNVEKAAEAIDTEITKEEIKKRQDFRDITTFTIDPDDAKDFDDAISIQKLKNGNHEIGVHIADVSHYVQPGSTLDEEAINRATSVYLVDRTIPMLPEKLSNGVCSLRPYEEKLTFSAVFEIDDNANIKKKWFGRTVTYSDRRFTYEEAQERIESGEGDFHEEINLLNGLAKKFKKKRFDKGAINFETVEVKFKLDENGKPLGIIPKERKDAHKLVEEFMLLANKHVAEYVFNLNGGKDTFVYRTHDNPNPDKLESFTKFAVKFGHKVTGINHDVSSALNKLMDDIQGKPEQNVLESLAIRSMSKAVYITDPKGHFGLAFDHYTHFTSPIRRYPDVMVHRLLQHYLSKKKSPKAEEYKEICRHTSEREKRASDAERASIKFKQVEFMQSVENKPFEGVISGVTEFGIFVEITETKCEGMVRAASMTDDFYEFDEKNYCMIGKRNKRVFTLGDKVTVMVVATDINRRTIDLEFVELDD</sequence>
<dbReference type="InterPro" id="IPR003029">
    <property type="entry name" value="S1_domain"/>
</dbReference>
<dbReference type="Pfam" id="PF08206">
    <property type="entry name" value="OB_RNB"/>
    <property type="match status" value="1"/>
</dbReference>
<accession>A0A1M6NXC5</accession>
<keyword evidence="3 8" id="KW-0963">Cytoplasm</keyword>
<evidence type="ECO:0000256" key="4">
    <source>
        <dbReference type="ARBA" id="ARBA00022722"/>
    </source>
</evidence>
<comment type="catalytic activity">
    <reaction evidence="1 8">
        <text>Exonucleolytic cleavage in the 3'- to 5'-direction to yield nucleoside 5'-phosphates.</text>
        <dbReference type="EC" id="3.1.13.1"/>
    </reaction>
</comment>
<evidence type="ECO:0000256" key="8">
    <source>
        <dbReference type="HAMAP-Rule" id="MF_01895"/>
    </source>
</evidence>
<dbReference type="PANTHER" id="PTHR23355:SF9">
    <property type="entry name" value="DIS3-LIKE EXONUCLEASE 2"/>
    <property type="match status" value="1"/>
</dbReference>
<dbReference type="InterPro" id="IPR001900">
    <property type="entry name" value="RNase_II/R"/>
</dbReference>
<dbReference type="InterPro" id="IPR012340">
    <property type="entry name" value="NA-bd_OB-fold"/>
</dbReference>
<gene>
    <name evidence="8" type="primary">rnr</name>
    <name evidence="11" type="ORF">SAMN04488028_102452</name>
</gene>
<keyword evidence="12" id="KW-1185">Reference proteome</keyword>
<dbReference type="CDD" id="cd04471">
    <property type="entry name" value="S1_RNase_R"/>
    <property type="match status" value="1"/>
</dbReference>
<proteinExistence type="inferred from homology"/>
<dbReference type="InterPro" id="IPR004476">
    <property type="entry name" value="RNase_II/RNase_R"/>
</dbReference>
<evidence type="ECO:0000313" key="12">
    <source>
        <dbReference type="Proteomes" id="UP000184474"/>
    </source>
</evidence>
<feature type="region of interest" description="Disordered" evidence="9">
    <location>
        <begin position="1"/>
        <end position="22"/>
    </location>
</feature>
<comment type="similarity">
    <text evidence="8">Belongs to the RNR ribonuclease family. RNase R subfamily.</text>
</comment>
<dbReference type="InterPro" id="IPR050180">
    <property type="entry name" value="RNR_Ribonuclease"/>
</dbReference>
<reference evidence="12" key="1">
    <citation type="submission" date="2016-11" db="EMBL/GenBank/DDBJ databases">
        <authorList>
            <person name="Varghese N."/>
            <person name="Submissions S."/>
        </authorList>
    </citation>
    <scope>NUCLEOTIDE SEQUENCE [LARGE SCALE GENOMIC DNA]</scope>
    <source>
        <strain evidence="12">DSM 26134</strain>
    </source>
</reference>
<name>A0A1M6NXC5_REIAG</name>
<dbReference type="HAMAP" id="MF_01895">
    <property type="entry name" value="RNase_R"/>
    <property type="match status" value="1"/>
</dbReference>
<evidence type="ECO:0000256" key="6">
    <source>
        <dbReference type="ARBA" id="ARBA00022839"/>
    </source>
</evidence>
<dbReference type="PANTHER" id="PTHR23355">
    <property type="entry name" value="RIBONUCLEASE"/>
    <property type="match status" value="1"/>
</dbReference>
<dbReference type="NCBIfam" id="TIGR00358">
    <property type="entry name" value="3_prime_RNase"/>
    <property type="match status" value="1"/>
</dbReference>
<evidence type="ECO:0000256" key="7">
    <source>
        <dbReference type="ARBA" id="ARBA00022884"/>
    </source>
</evidence>
<keyword evidence="7 8" id="KW-0694">RNA-binding</keyword>
<keyword evidence="6 8" id="KW-0269">Exonuclease</keyword>
<dbReference type="SMART" id="SM00955">
    <property type="entry name" value="RNB"/>
    <property type="match status" value="1"/>
</dbReference>
<dbReference type="GO" id="GO:0005829">
    <property type="term" value="C:cytosol"/>
    <property type="evidence" value="ECO:0007669"/>
    <property type="project" value="TreeGrafter"/>
</dbReference>
<dbReference type="Pfam" id="PF00575">
    <property type="entry name" value="S1"/>
    <property type="match status" value="1"/>
</dbReference>
<comment type="subcellular location">
    <subcellularLocation>
        <location evidence="2 8">Cytoplasm</location>
    </subcellularLocation>
</comment>
<evidence type="ECO:0000256" key="3">
    <source>
        <dbReference type="ARBA" id="ARBA00022490"/>
    </source>
</evidence>
<dbReference type="InterPro" id="IPR011805">
    <property type="entry name" value="RNase_R"/>
</dbReference>
<dbReference type="Proteomes" id="UP000184474">
    <property type="component" value="Unassembled WGS sequence"/>
</dbReference>
<evidence type="ECO:0000256" key="1">
    <source>
        <dbReference type="ARBA" id="ARBA00001849"/>
    </source>
</evidence>